<proteinExistence type="predicted"/>
<evidence type="ECO:0008006" key="2">
    <source>
        <dbReference type="Google" id="ProtNLM"/>
    </source>
</evidence>
<dbReference type="EMBL" id="AF038868">
    <property type="protein sequence ID" value="AAC40821.1"/>
    <property type="molecule type" value="Genomic_DNA"/>
</dbReference>
<reference evidence="1" key="1">
    <citation type="journal article" date="1998" name="Virology">
        <title>Sequence, transcriptional analysis, and deletion of the bovine adenovirus type 1 E3 region.</title>
        <authorList>
            <person name="Evans P.S."/>
            <person name="Benko M."/>
            <person name="Harrach B."/>
            <person name="Letchworth G.J."/>
        </authorList>
    </citation>
    <scope>NUCLEOTIDE SEQUENCE</scope>
    <source>
        <strain evidence="1">10</strain>
    </source>
</reference>
<accession>O71199</accession>
<name>O71199_9ADEN</name>
<sequence length="122" mass="13457">MTDTESDLSLFGVCRLHYSRCQSTNCFWKQGILPTYQCILDADLHADCVPDSLQAGHSLRLELPHRFACYQTSNHGLPIVCSSNVKSSSFKVTCSCSSTGMHLALADALCDLVNHSMADEER</sequence>
<evidence type="ECO:0000313" key="1">
    <source>
        <dbReference type="EMBL" id="AAC40821.1"/>
    </source>
</evidence>
<organism evidence="1">
    <name type="scientific">Bovine adenovirus 1</name>
    <dbReference type="NCBI Taxonomy" id="10546"/>
    <lineage>
        <taxon>Viruses</taxon>
        <taxon>Varidnaviria</taxon>
        <taxon>Bamfordvirae</taxon>
        <taxon>Preplasmiviricota</taxon>
        <taxon>Polisuviricotina</taxon>
        <taxon>Pharingeaviricetes</taxon>
        <taxon>Rowavirales</taxon>
        <taxon>Adenoviridae</taxon>
        <taxon>Mastadenovirus</taxon>
        <taxon>Mastadenovirus bosprimum</taxon>
        <taxon>Bovine mastadenovirus A</taxon>
    </lineage>
</organism>
<protein>
    <recommendedName>
        <fullName evidence="2">E3 12.5K</fullName>
    </recommendedName>
</protein>